<evidence type="ECO:0000256" key="3">
    <source>
        <dbReference type="ARBA" id="ARBA00022490"/>
    </source>
</evidence>
<dbReference type="STRING" id="29542.A6070_09095"/>
<reference evidence="8 9" key="1">
    <citation type="journal article" date="2017" name="Genome Announc.">
        <title>Complete Genome Sequences of Two Acetylene-Fermenting Pelobacter acetylenicus Strains.</title>
        <authorList>
            <person name="Sutton J.M."/>
            <person name="Baesman S.M."/>
            <person name="Fierst J.L."/>
            <person name="Poret-Peterson A.T."/>
            <person name="Oremland R.S."/>
            <person name="Dunlap D.S."/>
            <person name="Akob D.M."/>
        </authorList>
    </citation>
    <scope>NUCLEOTIDE SEQUENCE [LARGE SCALE GENOMIC DNA]</scope>
    <source>
        <strain evidence="8 9">DSM 3247</strain>
    </source>
</reference>
<dbReference type="AlphaFoldDB" id="A0A1L3GCJ5"/>
<dbReference type="OrthoDB" id="9805148at2"/>
<proteinExistence type="inferred from homology"/>
<dbReference type="RefSeq" id="WP_072285476.1">
    <property type="nucleotide sequence ID" value="NZ_CP015455.1"/>
</dbReference>
<feature type="domain" description="PhoH-like protein" evidence="7">
    <location>
        <begin position="113"/>
        <end position="316"/>
    </location>
</feature>
<comment type="similarity">
    <text evidence="2">Belongs to the PhoH family.</text>
</comment>
<name>A0A1L3GCJ5_SYNAC</name>
<evidence type="ECO:0000259" key="7">
    <source>
        <dbReference type="Pfam" id="PF02562"/>
    </source>
</evidence>
<dbReference type="Gene3D" id="3.40.50.300">
    <property type="entry name" value="P-loop containing nucleotide triphosphate hydrolases"/>
    <property type="match status" value="1"/>
</dbReference>
<dbReference type="EMBL" id="CP015518">
    <property type="protein sequence ID" value="APG23666.1"/>
    <property type="molecule type" value="Genomic_DNA"/>
</dbReference>
<dbReference type="InterPro" id="IPR051451">
    <property type="entry name" value="PhoH2-like"/>
</dbReference>
<organism evidence="8 9">
    <name type="scientific">Syntrophotalea acetylenica</name>
    <name type="common">Pelobacter acetylenicus</name>
    <dbReference type="NCBI Taxonomy" id="29542"/>
    <lineage>
        <taxon>Bacteria</taxon>
        <taxon>Pseudomonadati</taxon>
        <taxon>Thermodesulfobacteriota</taxon>
        <taxon>Desulfuromonadia</taxon>
        <taxon>Desulfuromonadales</taxon>
        <taxon>Syntrophotaleaceae</taxon>
        <taxon>Syntrophotalea</taxon>
    </lineage>
</organism>
<dbReference type="Proteomes" id="UP000182264">
    <property type="component" value="Chromosome"/>
</dbReference>
<dbReference type="PANTHER" id="PTHR30473:SF1">
    <property type="entry name" value="PHOH-LIKE PROTEIN"/>
    <property type="match status" value="1"/>
</dbReference>
<protein>
    <recommendedName>
        <fullName evidence="6">PhoH-like protein</fullName>
    </recommendedName>
</protein>
<dbReference type="InterPro" id="IPR003714">
    <property type="entry name" value="PhoH"/>
</dbReference>
<keyword evidence="9" id="KW-1185">Reference proteome</keyword>
<dbReference type="Pfam" id="PF02562">
    <property type="entry name" value="PhoH"/>
    <property type="match status" value="1"/>
</dbReference>
<keyword evidence="4" id="KW-0547">Nucleotide-binding</keyword>
<dbReference type="SUPFAM" id="SSF52540">
    <property type="entry name" value="P-loop containing nucleoside triphosphate hydrolases"/>
    <property type="match status" value="1"/>
</dbReference>
<evidence type="ECO:0000256" key="6">
    <source>
        <dbReference type="ARBA" id="ARBA00039970"/>
    </source>
</evidence>
<evidence type="ECO:0000256" key="1">
    <source>
        <dbReference type="ARBA" id="ARBA00004496"/>
    </source>
</evidence>
<dbReference type="PANTHER" id="PTHR30473">
    <property type="entry name" value="PROTEIN PHOH"/>
    <property type="match status" value="1"/>
</dbReference>
<gene>
    <name evidence="8" type="ORF">A7E75_00490</name>
</gene>
<evidence type="ECO:0000256" key="2">
    <source>
        <dbReference type="ARBA" id="ARBA00010393"/>
    </source>
</evidence>
<accession>A0A1L3GCJ5</accession>
<sequence length="337" mass="37439">MNTRNSQGRFAADDQRLANLLFGQANSNLRQIERILGVRITSRGGELQIFGDDHQTALTQRLLEQLYEVLKADYPLYPPDIDYAIRILSADGTVRLKDIFLDTVCISARKKIISPKSLAQKGYIDAIRSKEVVFGIGPAGTGKTYLAMAMAVSFLLKKEVARIVLVRPAVEAGEKLGFLPGDIAEKVNPYLRPLYDALFDMLDYDRGQMLIDKGIIEVAPLAFMRGRTLNDAFVILDEAQNTTAEQMKMFLTRLGFGSRAVITGDVTQIDLPTGRRSGLLEAVDVLQDIDGIHFNYFSDRDVVRHPIVQAIVKAYDRKRGDGAATGKGDTDCHDRQD</sequence>
<dbReference type="FunFam" id="3.40.50.300:FF:000013">
    <property type="entry name" value="PhoH family ATPase"/>
    <property type="match status" value="1"/>
</dbReference>
<keyword evidence="3" id="KW-0963">Cytoplasm</keyword>
<dbReference type="GO" id="GO:0005524">
    <property type="term" value="F:ATP binding"/>
    <property type="evidence" value="ECO:0007669"/>
    <property type="project" value="UniProtKB-KW"/>
</dbReference>
<dbReference type="KEGG" id="pace:A6070_09095"/>
<dbReference type="InterPro" id="IPR027417">
    <property type="entry name" value="P-loop_NTPase"/>
</dbReference>
<evidence type="ECO:0000256" key="5">
    <source>
        <dbReference type="ARBA" id="ARBA00022840"/>
    </source>
</evidence>
<comment type="subcellular location">
    <subcellularLocation>
        <location evidence="1">Cytoplasm</location>
    </subcellularLocation>
</comment>
<evidence type="ECO:0000313" key="8">
    <source>
        <dbReference type="EMBL" id="APG23666.1"/>
    </source>
</evidence>
<evidence type="ECO:0000256" key="4">
    <source>
        <dbReference type="ARBA" id="ARBA00022741"/>
    </source>
</evidence>
<keyword evidence="5" id="KW-0067">ATP-binding</keyword>
<dbReference type="GO" id="GO:0005829">
    <property type="term" value="C:cytosol"/>
    <property type="evidence" value="ECO:0007669"/>
    <property type="project" value="TreeGrafter"/>
</dbReference>
<evidence type="ECO:0000313" key="9">
    <source>
        <dbReference type="Proteomes" id="UP000182264"/>
    </source>
</evidence>